<keyword evidence="2" id="KW-1185">Reference proteome</keyword>
<evidence type="ECO:0000313" key="2">
    <source>
        <dbReference type="Proteomes" id="UP000007364"/>
    </source>
</evidence>
<dbReference type="AlphaFoldDB" id="K2NZW0"/>
<comment type="caution">
    <text evidence="1">The sequence shown here is derived from an EMBL/GenBank/DDBJ whole genome shotgun (WGS) entry which is preliminary data.</text>
</comment>
<evidence type="ECO:0000313" key="1">
    <source>
        <dbReference type="EMBL" id="EKF54288.1"/>
    </source>
</evidence>
<proteinExistence type="predicted"/>
<name>K2NZW0_9FLAO</name>
<dbReference type="EMBL" id="AMSG01000025">
    <property type="protein sequence ID" value="EKF54288.1"/>
    <property type="molecule type" value="Genomic_DNA"/>
</dbReference>
<dbReference type="STRING" id="555500.I215_13103"/>
<organism evidence="1 2">
    <name type="scientific">Galbibacter marinus</name>
    <dbReference type="NCBI Taxonomy" id="555500"/>
    <lineage>
        <taxon>Bacteria</taxon>
        <taxon>Pseudomonadati</taxon>
        <taxon>Bacteroidota</taxon>
        <taxon>Flavobacteriia</taxon>
        <taxon>Flavobacteriales</taxon>
        <taxon>Flavobacteriaceae</taxon>
        <taxon>Galbibacter</taxon>
    </lineage>
</organism>
<gene>
    <name evidence="1" type="ORF">I215_13103</name>
</gene>
<protein>
    <submittedName>
        <fullName evidence="1">Uncharacterized protein</fullName>
    </submittedName>
</protein>
<accession>K2NZW0</accession>
<reference evidence="1 2" key="1">
    <citation type="journal article" date="2012" name="J. Bacteriol.">
        <title>Genome Sequence of Galbibacter marinum Type Strain ck-I2-15.</title>
        <authorList>
            <person name="Lai Q."/>
            <person name="Li C."/>
            <person name="Shao Z."/>
        </authorList>
    </citation>
    <scope>NUCLEOTIDE SEQUENCE [LARGE SCALE GENOMIC DNA]</scope>
    <source>
        <strain evidence="2">ck-I2-15</strain>
    </source>
</reference>
<sequence>MEHKIIHVFKTSVKNKAHIRKLKLHLDFNFHNILWNFDLEDRDRILRIESPKNISKAVINLLHSYHFECIELE</sequence>
<dbReference type="Proteomes" id="UP000007364">
    <property type="component" value="Unassembled WGS sequence"/>
</dbReference>